<evidence type="ECO:0000313" key="1">
    <source>
        <dbReference type="EMBL" id="SCV72711.1"/>
    </source>
</evidence>
<dbReference type="EMBL" id="FMSP01000009">
    <property type="protein sequence ID" value="SCV72711.1"/>
    <property type="molecule type" value="Genomic_DNA"/>
</dbReference>
<reference evidence="2" key="1">
    <citation type="submission" date="2016-09" db="EMBL/GenBank/DDBJ databases">
        <authorList>
            <person name="Jeantristanb JTB J.-T."/>
            <person name="Ricardo R."/>
        </authorList>
    </citation>
    <scope>NUCLEOTIDE SEQUENCE [LARGE SCALE GENOMIC DNA]</scope>
</reference>
<gene>
    <name evidence="1" type="ORF">BQ2448_4248</name>
</gene>
<organism evidence="1 2">
    <name type="scientific">Microbotryum intermedium</name>
    <dbReference type="NCBI Taxonomy" id="269621"/>
    <lineage>
        <taxon>Eukaryota</taxon>
        <taxon>Fungi</taxon>
        <taxon>Dikarya</taxon>
        <taxon>Basidiomycota</taxon>
        <taxon>Pucciniomycotina</taxon>
        <taxon>Microbotryomycetes</taxon>
        <taxon>Microbotryales</taxon>
        <taxon>Microbotryaceae</taxon>
        <taxon>Microbotryum</taxon>
    </lineage>
</organism>
<protein>
    <submittedName>
        <fullName evidence="1">BQ2448_4248 protein</fullName>
    </submittedName>
</protein>
<accession>A0A238FKN6</accession>
<sequence>MAYNHLDPTLLPRTLQGFKKGVARFRSVEDASRSELEVIVPSWSRDWAQNRKLRTKGVKIVNEEDGKQYLREIFLNMIHPMVVELARSDADKLTIEIAAPPQFVGQRGDAHFSLKIDNEEILVVAMEAKIAKSLRRFYEERRKIADAMWPPLSSTFLDLRPAKRPSAPSKVEDPTSPIIEQLALQMYEAERRFGFFFAPPYFLLVELVLEDGHLHLLLSDLCADDPNSLNVARQSSRMRSGPVSQFRQSLHRKKSFQKKTRAALRAAAKAVNEHNLGGPRPIPPKLK</sequence>
<dbReference type="Proteomes" id="UP000198372">
    <property type="component" value="Unassembled WGS sequence"/>
</dbReference>
<keyword evidence="2" id="KW-1185">Reference proteome</keyword>
<dbReference type="AlphaFoldDB" id="A0A238FKN6"/>
<proteinExistence type="predicted"/>
<evidence type="ECO:0000313" key="2">
    <source>
        <dbReference type="Proteomes" id="UP000198372"/>
    </source>
</evidence>
<name>A0A238FKN6_9BASI</name>